<dbReference type="STRING" id="341454.A0A4S2MU77"/>
<evidence type="ECO:0000256" key="1">
    <source>
        <dbReference type="SAM" id="MobiDB-lite"/>
    </source>
</evidence>
<sequence length="137" mass="14807">MSFVGCCRWSRGYRSHVHYVSVWAITLCMGLLPVLQAPGVYWPAGRQCSTDLGDTKITVTTPNGIHTAPSGDAVSITGNQGMPLPQPGLPTAPAPGQPSRYYEQQPQPQRWGHAEGVYGPYGQVQTPGQHPYLSGHH</sequence>
<feature type="region of interest" description="Disordered" evidence="1">
    <location>
        <begin position="62"/>
        <end position="137"/>
    </location>
</feature>
<organism evidence="3 4">
    <name type="scientific">Ascodesmis nigricans</name>
    <dbReference type="NCBI Taxonomy" id="341454"/>
    <lineage>
        <taxon>Eukaryota</taxon>
        <taxon>Fungi</taxon>
        <taxon>Dikarya</taxon>
        <taxon>Ascomycota</taxon>
        <taxon>Pezizomycotina</taxon>
        <taxon>Pezizomycetes</taxon>
        <taxon>Pezizales</taxon>
        <taxon>Ascodesmidaceae</taxon>
        <taxon>Ascodesmis</taxon>
    </lineage>
</organism>
<dbReference type="InParanoid" id="A0A4S2MU77"/>
<evidence type="ECO:0000313" key="3">
    <source>
        <dbReference type="EMBL" id="TGZ80037.1"/>
    </source>
</evidence>
<dbReference type="AlphaFoldDB" id="A0A4S2MU77"/>
<keyword evidence="2" id="KW-1133">Transmembrane helix</keyword>
<reference evidence="3 4" key="1">
    <citation type="submission" date="2019-04" db="EMBL/GenBank/DDBJ databases">
        <title>Comparative genomics and transcriptomics to analyze fruiting body development in filamentous ascomycetes.</title>
        <authorList>
            <consortium name="DOE Joint Genome Institute"/>
            <person name="Lutkenhaus R."/>
            <person name="Traeger S."/>
            <person name="Breuer J."/>
            <person name="Kuo A."/>
            <person name="Lipzen A."/>
            <person name="Pangilinan J."/>
            <person name="Dilworth D."/>
            <person name="Sandor L."/>
            <person name="Poggeler S."/>
            <person name="Barry K."/>
            <person name="Grigoriev I.V."/>
            <person name="Nowrousian M."/>
        </authorList>
    </citation>
    <scope>NUCLEOTIDE SEQUENCE [LARGE SCALE GENOMIC DNA]</scope>
    <source>
        <strain evidence="3 4">CBS 389.68</strain>
    </source>
</reference>
<evidence type="ECO:0000256" key="2">
    <source>
        <dbReference type="SAM" id="Phobius"/>
    </source>
</evidence>
<dbReference type="OrthoDB" id="10265969at2759"/>
<dbReference type="EMBL" id="ML220127">
    <property type="protein sequence ID" value="TGZ80037.1"/>
    <property type="molecule type" value="Genomic_DNA"/>
</dbReference>
<keyword evidence="2" id="KW-0472">Membrane</keyword>
<accession>A0A4S2MU77</accession>
<proteinExistence type="predicted"/>
<feature type="compositionally biased region" description="Pro residues" evidence="1">
    <location>
        <begin position="84"/>
        <end position="96"/>
    </location>
</feature>
<keyword evidence="4" id="KW-1185">Reference proteome</keyword>
<feature type="transmembrane region" description="Helical" evidence="2">
    <location>
        <begin position="20"/>
        <end position="42"/>
    </location>
</feature>
<keyword evidence="2" id="KW-0812">Transmembrane</keyword>
<gene>
    <name evidence="3" type="ORF">EX30DRAFT_349759</name>
</gene>
<name>A0A4S2MU77_9PEZI</name>
<protein>
    <submittedName>
        <fullName evidence="3">Uncharacterized protein</fullName>
    </submittedName>
</protein>
<evidence type="ECO:0000313" key="4">
    <source>
        <dbReference type="Proteomes" id="UP000298138"/>
    </source>
</evidence>
<dbReference type="Proteomes" id="UP000298138">
    <property type="component" value="Unassembled WGS sequence"/>
</dbReference>